<dbReference type="PANTHER" id="PTHR10174">
    <property type="entry name" value="ALPHA-TOCOPHEROL TRANSFER PROTEIN-RELATED"/>
    <property type="match status" value="1"/>
</dbReference>
<keyword evidence="2" id="KW-1185">Reference proteome</keyword>
<dbReference type="PANTHER" id="PTHR10174:SF224">
    <property type="entry name" value="RETINOL-BINDING PROTEIN PINTA"/>
    <property type="match status" value="1"/>
</dbReference>
<proteinExistence type="predicted"/>
<protein>
    <submittedName>
        <fullName evidence="1">Uncharacterized protein</fullName>
    </submittedName>
</protein>
<organism evidence="1 2">
    <name type="scientific">Ladona fulva</name>
    <name type="common">Scarce chaser dragonfly</name>
    <name type="synonym">Libellula fulva</name>
    <dbReference type="NCBI Taxonomy" id="123851"/>
    <lineage>
        <taxon>Eukaryota</taxon>
        <taxon>Metazoa</taxon>
        <taxon>Ecdysozoa</taxon>
        <taxon>Arthropoda</taxon>
        <taxon>Hexapoda</taxon>
        <taxon>Insecta</taxon>
        <taxon>Pterygota</taxon>
        <taxon>Palaeoptera</taxon>
        <taxon>Odonata</taxon>
        <taxon>Epiprocta</taxon>
        <taxon>Anisoptera</taxon>
        <taxon>Libelluloidea</taxon>
        <taxon>Libellulidae</taxon>
        <taxon>Ladona</taxon>
    </lineage>
</organism>
<dbReference type="OrthoDB" id="6682367at2759"/>
<evidence type="ECO:0000313" key="1">
    <source>
        <dbReference type="EMBL" id="KAG8230782.1"/>
    </source>
</evidence>
<accession>A0A8K0P2M7</accession>
<dbReference type="SUPFAM" id="SSF46938">
    <property type="entry name" value="CRAL/TRIO N-terminal domain"/>
    <property type="match status" value="1"/>
</dbReference>
<reference evidence="1" key="1">
    <citation type="submission" date="2013-04" db="EMBL/GenBank/DDBJ databases">
        <authorList>
            <person name="Qu J."/>
            <person name="Murali S.C."/>
            <person name="Bandaranaike D."/>
            <person name="Bellair M."/>
            <person name="Blankenburg K."/>
            <person name="Chao H."/>
            <person name="Dinh H."/>
            <person name="Doddapaneni H."/>
            <person name="Downs B."/>
            <person name="Dugan-Rocha S."/>
            <person name="Elkadiri S."/>
            <person name="Gnanaolivu R.D."/>
            <person name="Hernandez B."/>
            <person name="Javaid M."/>
            <person name="Jayaseelan J.C."/>
            <person name="Lee S."/>
            <person name="Li M."/>
            <person name="Ming W."/>
            <person name="Munidasa M."/>
            <person name="Muniz J."/>
            <person name="Nguyen L."/>
            <person name="Ongeri F."/>
            <person name="Osuji N."/>
            <person name="Pu L.-L."/>
            <person name="Puazo M."/>
            <person name="Qu C."/>
            <person name="Quiroz J."/>
            <person name="Raj R."/>
            <person name="Weissenberger G."/>
            <person name="Xin Y."/>
            <person name="Zou X."/>
            <person name="Han Y."/>
            <person name="Richards S."/>
            <person name="Worley K."/>
            <person name="Muzny D."/>
            <person name="Gibbs R."/>
        </authorList>
    </citation>
    <scope>NUCLEOTIDE SEQUENCE</scope>
    <source>
        <strain evidence="1">Sampled in the wild</strain>
    </source>
</reference>
<name>A0A8K0P2M7_LADFU</name>
<reference evidence="1" key="2">
    <citation type="submission" date="2017-10" db="EMBL/GenBank/DDBJ databases">
        <title>Ladona fulva Genome sequencing and assembly.</title>
        <authorList>
            <person name="Murali S."/>
            <person name="Richards S."/>
            <person name="Bandaranaike D."/>
            <person name="Bellair M."/>
            <person name="Blankenburg K."/>
            <person name="Chao H."/>
            <person name="Dinh H."/>
            <person name="Doddapaneni H."/>
            <person name="Dugan-Rocha S."/>
            <person name="Elkadiri S."/>
            <person name="Gnanaolivu R."/>
            <person name="Hernandez B."/>
            <person name="Skinner E."/>
            <person name="Javaid M."/>
            <person name="Lee S."/>
            <person name="Li M."/>
            <person name="Ming W."/>
            <person name="Munidasa M."/>
            <person name="Muniz J."/>
            <person name="Nguyen L."/>
            <person name="Hughes D."/>
            <person name="Osuji N."/>
            <person name="Pu L.-L."/>
            <person name="Puazo M."/>
            <person name="Qu C."/>
            <person name="Quiroz J."/>
            <person name="Raj R."/>
            <person name="Weissenberger G."/>
            <person name="Xin Y."/>
            <person name="Zou X."/>
            <person name="Han Y."/>
            <person name="Worley K."/>
            <person name="Muzny D."/>
            <person name="Gibbs R."/>
        </authorList>
    </citation>
    <scope>NUCLEOTIDE SEQUENCE</scope>
    <source>
        <strain evidence="1">Sampled in the wild</strain>
    </source>
</reference>
<sequence length="112" mass="13468">MPSEDIVEQGMEPYVCSLSEEVKRYAAEKLHEDEDKREEEIKKIREWLQEEDYLRARTDDLSILKSLRGCKFNIDVTKRKLKNLYEMRAKVPEWYENRDPSLPELQDMLKMG</sequence>
<evidence type="ECO:0000313" key="2">
    <source>
        <dbReference type="Proteomes" id="UP000792457"/>
    </source>
</evidence>
<gene>
    <name evidence="1" type="ORF">J437_LFUL011346</name>
</gene>
<dbReference type="Proteomes" id="UP000792457">
    <property type="component" value="Unassembled WGS sequence"/>
</dbReference>
<comment type="caution">
    <text evidence="1">The sequence shown here is derived from an EMBL/GenBank/DDBJ whole genome shotgun (WGS) entry which is preliminary data.</text>
</comment>
<dbReference type="Gene3D" id="1.10.8.20">
    <property type="entry name" value="N-terminal domain of phosphatidylinositol transfer protein sec14p"/>
    <property type="match status" value="1"/>
</dbReference>
<dbReference type="GO" id="GO:1902936">
    <property type="term" value="F:phosphatidylinositol bisphosphate binding"/>
    <property type="evidence" value="ECO:0007669"/>
    <property type="project" value="TreeGrafter"/>
</dbReference>
<dbReference type="GO" id="GO:0016020">
    <property type="term" value="C:membrane"/>
    <property type="evidence" value="ECO:0007669"/>
    <property type="project" value="TreeGrafter"/>
</dbReference>
<dbReference type="AlphaFoldDB" id="A0A8K0P2M7"/>
<dbReference type="EMBL" id="KZ308512">
    <property type="protein sequence ID" value="KAG8230782.1"/>
    <property type="molecule type" value="Genomic_DNA"/>
</dbReference>
<dbReference type="InterPro" id="IPR036273">
    <property type="entry name" value="CRAL/TRIO_N_dom_sf"/>
</dbReference>